<organism evidence="1 2">
    <name type="scientific">Zoogloea oryzae</name>
    <dbReference type="NCBI Taxonomy" id="310767"/>
    <lineage>
        <taxon>Bacteria</taxon>
        <taxon>Pseudomonadati</taxon>
        <taxon>Pseudomonadota</taxon>
        <taxon>Betaproteobacteria</taxon>
        <taxon>Rhodocyclales</taxon>
        <taxon>Zoogloeaceae</taxon>
        <taxon>Zoogloea</taxon>
    </lineage>
</organism>
<protein>
    <recommendedName>
        <fullName evidence="3">HNH endonuclease</fullName>
    </recommendedName>
</protein>
<sequence>MDTEIDWPTKPCKHCHAVRHWGIRRYINLGGSQQFVVVCEWCGARTNQYIKAKVIRALNLIVPETLPDRPRHRCVVCNADGAENHHWAPQALFGSEADRWPQSYLCPRCHKRWHDIVTPGISARRGL</sequence>
<proteinExistence type="predicted"/>
<accession>A0ABQ6FEJ8</accession>
<evidence type="ECO:0000313" key="1">
    <source>
        <dbReference type="EMBL" id="GLT24033.1"/>
    </source>
</evidence>
<evidence type="ECO:0008006" key="3">
    <source>
        <dbReference type="Google" id="ProtNLM"/>
    </source>
</evidence>
<keyword evidence="2" id="KW-1185">Reference proteome</keyword>
<evidence type="ECO:0000313" key="2">
    <source>
        <dbReference type="Proteomes" id="UP001157167"/>
    </source>
</evidence>
<comment type="caution">
    <text evidence="1">The sequence shown here is derived from an EMBL/GenBank/DDBJ whole genome shotgun (WGS) entry which is preliminary data.</text>
</comment>
<dbReference type="EMBL" id="BSPX01000070">
    <property type="protein sequence ID" value="GLT24033.1"/>
    <property type="molecule type" value="Genomic_DNA"/>
</dbReference>
<reference evidence="2" key="1">
    <citation type="journal article" date="2019" name="Int. J. Syst. Evol. Microbiol.">
        <title>The Global Catalogue of Microorganisms (GCM) 10K type strain sequencing project: providing services to taxonomists for standard genome sequencing and annotation.</title>
        <authorList>
            <consortium name="The Broad Institute Genomics Platform"/>
            <consortium name="The Broad Institute Genome Sequencing Center for Infectious Disease"/>
            <person name="Wu L."/>
            <person name="Ma J."/>
        </authorList>
    </citation>
    <scope>NUCLEOTIDE SEQUENCE [LARGE SCALE GENOMIC DNA]</scope>
    <source>
        <strain evidence="2">NBRC 102407</strain>
    </source>
</reference>
<dbReference type="Proteomes" id="UP001157167">
    <property type="component" value="Unassembled WGS sequence"/>
</dbReference>
<gene>
    <name evidence="1" type="ORF">GCM10007933_35040</name>
</gene>
<dbReference type="RefSeq" id="WP_284189196.1">
    <property type="nucleotide sequence ID" value="NZ_BSPX01000070.1"/>
</dbReference>
<name>A0ABQ6FEJ8_9RHOO</name>